<feature type="region of interest" description="Disordered" evidence="1">
    <location>
        <begin position="1"/>
        <end position="31"/>
    </location>
</feature>
<evidence type="ECO:0000256" key="1">
    <source>
        <dbReference type="SAM" id="MobiDB-lite"/>
    </source>
</evidence>
<feature type="region of interest" description="Disordered" evidence="1">
    <location>
        <begin position="231"/>
        <end position="295"/>
    </location>
</feature>
<proteinExistence type="predicted"/>
<dbReference type="EMBL" id="KN817994">
    <property type="protein sequence ID" value="KJA12687.1"/>
    <property type="molecule type" value="Genomic_DNA"/>
</dbReference>
<protein>
    <submittedName>
        <fullName evidence="2">Uncharacterized protein</fullName>
    </submittedName>
</protein>
<feature type="compositionally biased region" description="Pro residues" evidence="1">
    <location>
        <begin position="13"/>
        <end position="26"/>
    </location>
</feature>
<evidence type="ECO:0000313" key="3">
    <source>
        <dbReference type="Proteomes" id="UP000054270"/>
    </source>
</evidence>
<feature type="compositionally biased region" description="Basic and acidic residues" evidence="1">
    <location>
        <begin position="279"/>
        <end position="295"/>
    </location>
</feature>
<keyword evidence="3" id="KW-1185">Reference proteome</keyword>
<sequence length="295" mass="32359">MTQPRDTPGPRIYRPPPLPPSSPPPAETSMDGPLLSVLQVRAQAVSPRRGGRRCPSIHPHRCQLQNRCHRPLHRPRGDPHELRCSYGGLLLLTHTTKRRIYGCAVTTLARAHSLAHPPLSMACRSLTHASPPPLLNPELIDNALVAPAMNPPSVSYLGHFPAHLFYAQETNRSVACAIRRQQEWNVETRPPYVQLDVGGRRRIRLSTSVRQSREKAPCSISRVATTFNDSRAAPPVSLFPPRQESKTLASHPPLDSAGATSLASRDVYRATVGDSGGDATREESTSKDARGLRHA</sequence>
<name>A0A0D2KDU9_HYPSF</name>
<organism evidence="2 3">
    <name type="scientific">Hypholoma sublateritium (strain FD-334 SS-4)</name>
    <dbReference type="NCBI Taxonomy" id="945553"/>
    <lineage>
        <taxon>Eukaryota</taxon>
        <taxon>Fungi</taxon>
        <taxon>Dikarya</taxon>
        <taxon>Basidiomycota</taxon>
        <taxon>Agaricomycotina</taxon>
        <taxon>Agaricomycetes</taxon>
        <taxon>Agaricomycetidae</taxon>
        <taxon>Agaricales</taxon>
        <taxon>Agaricineae</taxon>
        <taxon>Strophariaceae</taxon>
        <taxon>Hypholoma</taxon>
    </lineage>
</organism>
<evidence type="ECO:0000313" key="2">
    <source>
        <dbReference type="EMBL" id="KJA12687.1"/>
    </source>
</evidence>
<gene>
    <name evidence="2" type="ORF">HYPSUDRAFT_210231</name>
</gene>
<dbReference type="AlphaFoldDB" id="A0A0D2KDU9"/>
<dbReference type="Proteomes" id="UP000054270">
    <property type="component" value="Unassembled WGS sequence"/>
</dbReference>
<accession>A0A0D2KDU9</accession>
<reference evidence="3" key="1">
    <citation type="submission" date="2014-04" db="EMBL/GenBank/DDBJ databases">
        <title>Evolutionary Origins and Diversification of the Mycorrhizal Mutualists.</title>
        <authorList>
            <consortium name="DOE Joint Genome Institute"/>
            <consortium name="Mycorrhizal Genomics Consortium"/>
            <person name="Kohler A."/>
            <person name="Kuo A."/>
            <person name="Nagy L.G."/>
            <person name="Floudas D."/>
            <person name="Copeland A."/>
            <person name="Barry K.W."/>
            <person name="Cichocki N."/>
            <person name="Veneault-Fourrey C."/>
            <person name="LaButti K."/>
            <person name="Lindquist E.A."/>
            <person name="Lipzen A."/>
            <person name="Lundell T."/>
            <person name="Morin E."/>
            <person name="Murat C."/>
            <person name="Riley R."/>
            <person name="Ohm R."/>
            <person name="Sun H."/>
            <person name="Tunlid A."/>
            <person name="Henrissat B."/>
            <person name="Grigoriev I.V."/>
            <person name="Hibbett D.S."/>
            <person name="Martin F."/>
        </authorList>
    </citation>
    <scope>NUCLEOTIDE SEQUENCE [LARGE SCALE GENOMIC DNA]</scope>
    <source>
        <strain evidence="3">FD-334 SS-4</strain>
    </source>
</reference>